<feature type="transmembrane region" description="Helical" evidence="5">
    <location>
        <begin position="52"/>
        <end position="69"/>
    </location>
</feature>
<protein>
    <submittedName>
        <fullName evidence="7">O-antigen ligase family protein</fullName>
    </submittedName>
</protein>
<feature type="transmembrane region" description="Helical" evidence="5">
    <location>
        <begin position="340"/>
        <end position="358"/>
    </location>
</feature>
<comment type="subcellular location">
    <subcellularLocation>
        <location evidence="1">Membrane</location>
        <topology evidence="1">Multi-pass membrane protein</topology>
    </subcellularLocation>
</comment>
<dbReference type="InterPro" id="IPR007016">
    <property type="entry name" value="O-antigen_ligase-rel_domated"/>
</dbReference>
<feature type="transmembrane region" description="Helical" evidence="5">
    <location>
        <begin position="189"/>
        <end position="208"/>
    </location>
</feature>
<evidence type="ECO:0000256" key="2">
    <source>
        <dbReference type="ARBA" id="ARBA00022692"/>
    </source>
</evidence>
<keyword evidence="2 5" id="KW-0812">Transmembrane</keyword>
<feature type="transmembrane region" description="Helical" evidence="5">
    <location>
        <begin position="313"/>
        <end position="334"/>
    </location>
</feature>
<feature type="transmembrane region" description="Helical" evidence="5">
    <location>
        <begin position="281"/>
        <end position="301"/>
    </location>
</feature>
<feature type="transmembrane region" description="Helical" evidence="5">
    <location>
        <begin position="75"/>
        <end position="95"/>
    </location>
</feature>
<keyword evidence="8" id="KW-1185">Reference proteome</keyword>
<evidence type="ECO:0000256" key="5">
    <source>
        <dbReference type="SAM" id="Phobius"/>
    </source>
</evidence>
<name>A0ABS3AUF2_9BACT</name>
<dbReference type="Pfam" id="PF04932">
    <property type="entry name" value="Wzy_C"/>
    <property type="match status" value="1"/>
</dbReference>
<comment type="caution">
    <text evidence="7">The sequence shown here is derived from an EMBL/GenBank/DDBJ whole genome shotgun (WGS) entry which is preliminary data.</text>
</comment>
<organism evidence="7 8">
    <name type="scientific">Desulfotalea psychrophila</name>
    <dbReference type="NCBI Taxonomy" id="84980"/>
    <lineage>
        <taxon>Bacteria</taxon>
        <taxon>Pseudomonadati</taxon>
        <taxon>Thermodesulfobacteriota</taxon>
        <taxon>Desulfobulbia</taxon>
        <taxon>Desulfobulbales</taxon>
        <taxon>Desulfocapsaceae</taxon>
        <taxon>Desulfotalea</taxon>
    </lineage>
</organism>
<evidence type="ECO:0000256" key="1">
    <source>
        <dbReference type="ARBA" id="ARBA00004141"/>
    </source>
</evidence>
<proteinExistence type="predicted"/>
<dbReference type="InterPro" id="IPR051533">
    <property type="entry name" value="WaaL-like"/>
</dbReference>
<dbReference type="Proteomes" id="UP000717534">
    <property type="component" value="Unassembled WGS sequence"/>
</dbReference>
<evidence type="ECO:0000313" key="7">
    <source>
        <dbReference type="EMBL" id="MBN4068393.1"/>
    </source>
</evidence>
<evidence type="ECO:0000256" key="4">
    <source>
        <dbReference type="ARBA" id="ARBA00023136"/>
    </source>
</evidence>
<dbReference type="EMBL" id="JAFITO010000013">
    <property type="protein sequence ID" value="MBN4068393.1"/>
    <property type="molecule type" value="Genomic_DNA"/>
</dbReference>
<keyword evidence="7" id="KW-0436">Ligase</keyword>
<evidence type="ECO:0000259" key="6">
    <source>
        <dbReference type="Pfam" id="PF04932"/>
    </source>
</evidence>
<dbReference type="GO" id="GO:0016874">
    <property type="term" value="F:ligase activity"/>
    <property type="evidence" value="ECO:0007669"/>
    <property type="project" value="UniProtKB-KW"/>
</dbReference>
<feature type="domain" description="O-antigen ligase-related" evidence="6">
    <location>
        <begin position="158"/>
        <end position="290"/>
    </location>
</feature>
<keyword evidence="3 5" id="KW-1133">Transmembrane helix</keyword>
<keyword evidence="4 5" id="KW-0472">Membrane</keyword>
<gene>
    <name evidence="7" type="ORF">JYU06_02565</name>
</gene>
<feature type="transmembrane region" description="Helical" evidence="5">
    <location>
        <begin position="24"/>
        <end position="45"/>
    </location>
</feature>
<sequence>MVILLLSSVAALRGSDFKAQPNILNKLMVCYSLVVLLSSIFSTYPSVSLSRLRVFFDWFLVYFLIVLIVTNEKRFFIFLLSFLLYSFKMSQHGFLSWAKRGFAYTDWGVTGAPGWFHNSGEVGIQMCIFTPLAIAFFLAIYKYLSKPKILFFLLMPFTGIATAIASSSRGALVGLAVAGIRPLLIKPRFFFISLITLSVVVLVTITFIPDESKQRFSSAGTDRTSLHRLERWSDGLDAMQQNPVLGIGFEAWSKYYPAHYVLEDEGTFLVHNIFVQCGSELGYTGLGIFLWMIIACFASTRRVRKLSRGQDDQFLAIMSYGFDAALLGYIGSGFFVTVQYYPYFWIHCAMTVCLSSVAQKKYLRHGCYLEVNA</sequence>
<evidence type="ECO:0000313" key="8">
    <source>
        <dbReference type="Proteomes" id="UP000717534"/>
    </source>
</evidence>
<reference evidence="7 8" key="1">
    <citation type="submission" date="2021-02" db="EMBL/GenBank/DDBJ databases">
        <title>Activity-based single-cell genomes from oceanic crustal fluid captures similar information to metagenomic and metatranscriptomic surveys with orders of magnitude less sampling.</title>
        <authorList>
            <person name="D'Angelo T.S."/>
            <person name="Orcutt B.N."/>
        </authorList>
    </citation>
    <scope>NUCLEOTIDE SEQUENCE [LARGE SCALE GENOMIC DNA]</scope>
    <source>
        <strain evidence="7">AH-315-G02</strain>
    </source>
</reference>
<evidence type="ECO:0000256" key="3">
    <source>
        <dbReference type="ARBA" id="ARBA00022989"/>
    </source>
</evidence>
<dbReference type="PANTHER" id="PTHR37422">
    <property type="entry name" value="TEICHURONIC ACID BIOSYNTHESIS PROTEIN TUAE"/>
    <property type="match status" value="1"/>
</dbReference>
<dbReference type="PANTHER" id="PTHR37422:SF13">
    <property type="entry name" value="LIPOPOLYSACCHARIDE BIOSYNTHESIS PROTEIN PA4999-RELATED"/>
    <property type="match status" value="1"/>
</dbReference>
<feature type="transmembrane region" description="Helical" evidence="5">
    <location>
        <begin position="122"/>
        <end position="143"/>
    </location>
</feature>
<accession>A0ABS3AUF2</accession>